<evidence type="ECO:0000256" key="1">
    <source>
        <dbReference type="ARBA" id="ARBA00022485"/>
    </source>
</evidence>
<dbReference type="InterPro" id="IPR011843">
    <property type="entry name" value="PQQ_synth_PqqE_bac"/>
</dbReference>
<reference evidence="10" key="1">
    <citation type="submission" date="2021-02" db="EMBL/GenBank/DDBJ databases">
        <title>Skermanella TT6 skin isolate.</title>
        <authorList>
            <person name="Lee K."/>
            <person name="Ganzorig M."/>
        </authorList>
    </citation>
    <scope>NUCLEOTIDE SEQUENCE</scope>
    <source>
        <strain evidence="10">TT6</strain>
    </source>
</reference>
<evidence type="ECO:0000256" key="7">
    <source>
        <dbReference type="ARBA" id="ARBA00023014"/>
    </source>
</evidence>
<dbReference type="Gene3D" id="3.20.20.70">
    <property type="entry name" value="Aldolase class I"/>
    <property type="match status" value="1"/>
</dbReference>
<dbReference type="InterPro" id="IPR023885">
    <property type="entry name" value="4Fe4S-binding_SPASM_dom"/>
</dbReference>
<comment type="subunit">
    <text evidence="8">Interacts with PqqD. The interaction is necessary for activity of PqqE.</text>
</comment>
<dbReference type="NCBIfam" id="TIGR04085">
    <property type="entry name" value="rSAM_more_4Fe4S"/>
    <property type="match status" value="1"/>
</dbReference>
<dbReference type="SFLD" id="SFLDG01387">
    <property type="entry name" value="BtrN-like_SPASM_domain_contain"/>
    <property type="match status" value="1"/>
</dbReference>
<dbReference type="PROSITE" id="PS01305">
    <property type="entry name" value="MOAA_NIFB_PQQE"/>
    <property type="match status" value="1"/>
</dbReference>
<dbReference type="PANTHER" id="PTHR11228:SF7">
    <property type="entry name" value="PQQA PEPTIDE CYCLASE"/>
    <property type="match status" value="1"/>
</dbReference>
<evidence type="ECO:0000313" key="10">
    <source>
        <dbReference type="EMBL" id="QQP90856.1"/>
    </source>
</evidence>
<evidence type="ECO:0000259" key="9">
    <source>
        <dbReference type="PROSITE" id="PS51918"/>
    </source>
</evidence>
<evidence type="ECO:0000256" key="2">
    <source>
        <dbReference type="ARBA" id="ARBA00022691"/>
    </source>
</evidence>
<name>A0ABX7BCT5_9PROT</name>
<comment type="catalytic activity">
    <reaction evidence="8">
        <text>[PQQ precursor protein] + S-adenosyl-L-methionine = E-Y cross-linked-[PQQ precursor protein] + 5'-deoxyadenosine + L-methionine + H(+)</text>
        <dbReference type="Rhea" id="RHEA:56836"/>
        <dbReference type="Rhea" id="RHEA-COMP:14800"/>
        <dbReference type="Rhea" id="RHEA-COMP:14801"/>
        <dbReference type="ChEBI" id="CHEBI:15378"/>
        <dbReference type="ChEBI" id="CHEBI:17319"/>
        <dbReference type="ChEBI" id="CHEBI:57844"/>
        <dbReference type="ChEBI" id="CHEBI:59789"/>
        <dbReference type="ChEBI" id="CHEBI:141026"/>
        <dbReference type="ChEBI" id="CHEBI:141027"/>
        <dbReference type="EC" id="1.21.98.4"/>
    </reaction>
</comment>
<keyword evidence="1 8" id="KW-0004">4Fe-4S</keyword>
<dbReference type="InterPro" id="IPR007197">
    <property type="entry name" value="rSAM"/>
</dbReference>
<dbReference type="EMBL" id="CP067420">
    <property type="protein sequence ID" value="QQP90856.1"/>
    <property type="molecule type" value="Genomic_DNA"/>
</dbReference>
<feature type="domain" description="Radical SAM core" evidence="9">
    <location>
        <begin position="18"/>
        <end position="234"/>
    </location>
</feature>
<dbReference type="RefSeq" id="WP_201078239.1">
    <property type="nucleotide sequence ID" value="NZ_CP067420.1"/>
</dbReference>
<keyword evidence="6 8" id="KW-0408">Iron</keyword>
<dbReference type="InterPro" id="IPR006638">
    <property type="entry name" value="Elp3/MiaA/NifB-like_rSAM"/>
</dbReference>
<evidence type="ECO:0000313" key="11">
    <source>
        <dbReference type="Proteomes" id="UP000595197"/>
    </source>
</evidence>
<dbReference type="SUPFAM" id="SSF102114">
    <property type="entry name" value="Radical SAM enzymes"/>
    <property type="match status" value="1"/>
</dbReference>
<dbReference type="SFLD" id="SFLDS00029">
    <property type="entry name" value="Radical_SAM"/>
    <property type="match status" value="1"/>
</dbReference>
<organism evidence="10 11">
    <name type="scientific">Skermanella cutis</name>
    <dbReference type="NCBI Taxonomy" id="2775420"/>
    <lineage>
        <taxon>Bacteria</taxon>
        <taxon>Pseudomonadati</taxon>
        <taxon>Pseudomonadota</taxon>
        <taxon>Alphaproteobacteria</taxon>
        <taxon>Rhodospirillales</taxon>
        <taxon>Azospirillaceae</taxon>
        <taxon>Skermanella</taxon>
    </lineage>
</organism>
<comment type="similarity">
    <text evidence="8">Belongs to the radical SAM superfamily. PqqE family.</text>
</comment>
<dbReference type="InterPro" id="IPR000385">
    <property type="entry name" value="MoaA_NifB_PqqE_Fe-S-bd_CS"/>
</dbReference>
<dbReference type="CDD" id="cd21119">
    <property type="entry name" value="SPASM_PqqE"/>
    <property type="match status" value="1"/>
</dbReference>
<feature type="binding site" evidence="8">
    <location>
        <position position="36"/>
    </location>
    <ligand>
        <name>[4Fe-4S] cluster</name>
        <dbReference type="ChEBI" id="CHEBI:49883"/>
        <note>4Fe-4S-S-AdoMet</note>
    </ligand>
</feature>
<dbReference type="InterPro" id="IPR017200">
    <property type="entry name" value="PqqE-like"/>
</dbReference>
<proteinExistence type="inferred from homology"/>
<evidence type="ECO:0000256" key="5">
    <source>
        <dbReference type="ARBA" id="ARBA00023002"/>
    </source>
</evidence>
<dbReference type="InterPro" id="IPR013785">
    <property type="entry name" value="Aldolase_TIM"/>
</dbReference>
<dbReference type="HAMAP" id="MF_00660">
    <property type="entry name" value="PqqE"/>
    <property type="match status" value="1"/>
</dbReference>
<dbReference type="SMART" id="SM00729">
    <property type="entry name" value="Elp3"/>
    <property type="match status" value="1"/>
</dbReference>
<keyword evidence="2 8" id="KW-0949">S-adenosyl-L-methionine</keyword>
<feature type="binding site" evidence="8">
    <location>
        <position position="39"/>
    </location>
    <ligand>
        <name>[4Fe-4S] cluster</name>
        <dbReference type="ChEBI" id="CHEBI:49883"/>
        <note>4Fe-4S-S-AdoMet</note>
    </ligand>
</feature>
<feature type="binding site" evidence="8">
    <location>
        <position position="32"/>
    </location>
    <ligand>
        <name>[4Fe-4S] cluster</name>
        <dbReference type="ChEBI" id="CHEBI:49883"/>
        <note>4Fe-4S-S-AdoMet</note>
    </ligand>
</feature>
<dbReference type="Pfam" id="PF04055">
    <property type="entry name" value="Radical_SAM"/>
    <property type="match status" value="1"/>
</dbReference>
<protein>
    <recommendedName>
        <fullName evidence="8">PqqA peptide cyclase</fullName>
        <ecNumber evidence="8">1.21.98.4</ecNumber>
    </recommendedName>
    <alternativeName>
        <fullName evidence="8">Coenzyme PQQ synthesis protein E</fullName>
    </alternativeName>
</protein>
<keyword evidence="3 8" id="KW-0479">Metal-binding</keyword>
<dbReference type="PIRSF" id="PIRSF037420">
    <property type="entry name" value="PQQ_syn_pqqE"/>
    <property type="match status" value="1"/>
</dbReference>
<evidence type="ECO:0000256" key="4">
    <source>
        <dbReference type="ARBA" id="ARBA00022905"/>
    </source>
</evidence>
<dbReference type="PROSITE" id="PS51918">
    <property type="entry name" value="RADICAL_SAM"/>
    <property type="match status" value="1"/>
</dbReference>
<comment type="cofactor">
    <cofactor evidence="8">
        <name>[4Fe-4S] cluster</name>
        <dbReference type="ChEBI" id="CHEBI:49883"/>
    </cofactor>
    <text evidence="8">Binds 1 [4Fe-4S] cluster. The cluster is coordinated with 3 cysteines and an exchangeable S-adenosyl-L-methionine.</text>
</comment>
<accession>A0ABX7BCT5</accession>
<dbReference type="InterPro" id="IPR034391">
    <property type="entry name" value="AdoMet-like_SPASM_containing"/>
</dbReference>
<dbReference type="NCBIfam" id="TIGR02109">
    <property type="entry name" value="PQQ_syn_pqqE"/>
    <property type="match status" value="1"/>
</dbReference>
<dbReference type="PANTHER" id="PTHR11228">
    <property type="entry name" value="RADICAL SAM DOMAIN PROTEIN"/>
    <property type="match status" value="1"/>
</dbReference>
<keyword evidence="7 8" id="KW-0411">Iron-sulfur</keyword>
<keyword evidence="4 8" id="KW-0884">PQQ biosynthesis</keyword>
<dbReference type="EC" id="1.21.98.4" evidence="8"/>
<sequence>MNALSPSPAKDRAAKAAPAPPLALLAELTHRCPLQCPYCSNPVELERSGAELDTATWKRVLTEAAELGILQVHFSGGEPTVRKDLAELIRHAAKLGCYTNLITSGVLLDAARLKELYDAGLDHVQLSFQDTDIESAERIGNFAGAQARKLEVARLIREADLPLTVNAVVHRHNLGRLEEMIQLALDLGAERLEVAHVQYYGWALKNRAALLPTREQLDRATEVVTAARERLKGRLMIDYVVPDYYAKRPKSCMGGWGRQFLNVSPAGKVLPCHAAESITGLEFDRVQDHPLGEIWRNSAAFQAYRGTDWMPETCRTCDRREIDWGGCRCQAFALTGKADAVDPACGLSPFHDEIFALAEREAGAAPPPFVYRRIGGA</sequence>
<keyword evidence="5 8" id="KW-0560">Oxidoreductase</keyword>
<comment type="pathway">
    <text evidence="8">Cofactor biosynthesis; pyrroloquinoline quinone biosynthesis.</text>
</comment>
<dbReference type="CDD" id="cd01335">
    <property type="entry name" value="Radical_SAM"/>
    <property type="match status" value="1"/>
</dbReference>
<dbReference type="Pfam" id="PF13186">
    <property type="entry name" value="SPASM"/>
    <property type="match status" value="1"/>
</dbReference>
<dbReference type="SFLD" id="SFLDF00280">
    <property type="entry name" value="coenzyme_PQQ_synthesis_protein"/>
    <property type="match status" value="1"/>
</dbReference>
<evidence type="ECO:0000256" key="8">
    <source>
        <dbReference type="HAMAP-Rule" id="MF_00660"/>
    </source>
</evidence>
<evidence type="ECO:0000256" key="3">
    <source>
        <dbReference type="ARBA" id="ARBA00022723"/>
    </source>
</evidence>
<dbReference type="SFLD" id="SFLDG01067">
    <property type="entry name" value="SPASM/twitch_domain_containing"/>
    <property type="match status" value="1"/>
</dbReference>
<keyword evidence="11" id="KW-1185">Reference proteome</keyword>
<comment type="function">
    <text evidence="8">Catalyzes the cross-linking of a glutamate residue and a tyrosine residue in the PqqA protein as part of the biosynthesis of pyrroloquinoline quinone (PQQ).</text>
</comment>
<evidence type="ECO:0000256" key="6">
    <source>
        <dbReference type="ARBA" id="ARBA00023004"/>
    </source>
</evidence>
<dbReference type="InterPro" id="IPR050377">
    <property type="entry name" value="Radical_SAM_PqqE_MftC-like"/>
</dbReference>
<dbReference type="Proteomes" id="UP000595197">
    <property type="component" value="Chromosome"/>
</dbReference>
<dbReference type="SFLD" id="SFLDG01386">
    <property type="entry name" value="main_SPASM_domain-containing"/>
    <property type="match status" value="1"/>
</dbReference>
<gene>
    <name evidence="8 10" type="primary">pqqE</name>
    <name evidence="10" type="ORF">IGS68_06420</name>
</gene>
<dbReference type="InterPro" id="IPR058240">
    <property type="entry name" value="rSAM_sf"/>
</dbReference>